<evidence type="ECO:0000256" key="1">
    <source>
        <dbReference type="ARBA" id="ARBA00006738"/>
    </source>
</evidence>
<protein>
    <recommendedName>
        <fullName evidence="2">UPF0102 protein VXJ25_04555</fullName>
    </recommendedName>
</protein>
<dbReference type="PANTHER" id="PTHR34039:SF1">
    <property type="entry name" value="UPF0102 PROTEIN YRAN"/>
    <property type="match status" value="1"/>
</dbReference>
<dbReference type="RefSeq" id="WP_330958029.1">
    <property type="nucleotide sequence ID" value="NZ_JAZGJQ010000003.1"/>
</dbReference>
<comment type="caution">
    <text evidence="3">The sequence shown here is derived from an EMBL/GenBank/DDBJ whole genome shotgun (WGS) entry which is preliminary data.</text>
</comment>
<dbReference type="SUPFAM" id="SSF52980">
    <property type="entry name" value="Restriction endonuclease-like"/>
    <property type="match status" value="1"/>
</dbReference>
<name>A0ABU7R9N6_9ACTN</name>
<dbReference type="InterPro" id="IPR011856">
    <property type="entry name" value="tRNA_endonuc-like_dom_sf"/>
</dbReference>
<organism evidence="3 4">
    <name type="scientific">Olsenella absiana</name>
    <dbReference type="NCBI Taxonomy" id="3115222"/>
    <lineage>
        <taxon>Bacteria</taxon>
        <taxon>Bacillati</taxon>
        <taxon>Actinomycetota</taxon>
        <taxon>Coriobacteriia</taxon>
        <taxon>Coriobacteriales</taxon>
        <taxon>Atopobiaceae</taxon>
        <taxon>Olsenella</taxon>
    </lineage>
</organism>
<reference evidence="3 4" key="1">
    <citation type="submission" date="2024-01" db="EMBL/GenBank/DDBJ databases">
        <title>Description of Olsenella sp. nov., isolated from pig feces.</title>
        <authorList>
            <person name="Chang Y.-H."/>
        </authorList>
    </citation>
    <scope>NUCLEOTIDE SEQUENCE [LARGE SCALE GENOMIC DNA]</scope>
    <source>
        <strain evidence="3 4">YH-ols2223</strain>
    </source>
</reference>
<evidence type="ECO:0000256" key="2">
    <source>
        <dbReference type="HAMAP-Rule" id="MF_00048"/>
    </source>
</evidence>
<dbReference type="Gene3D" id="3.40.1350.10">
    <property type="match status" value="1"/>
</dbReference>
<gene>
    <name evidence="3" type="ORF">VXJ25_04555</name>
</gene>
<dbReference type="HAMAP" id="MF_00048">
    <property type="entry name" value="UPF0102"/>
    <property type="match status" value="1"/>
</dbReference>
<dbReference type="Pfam" id="PF02021">
    <property type="entry name" value="UPF0102"/>
    <property type="match status" value="1"/>
</dbReference>
<dbReference type="PANTHER" id="PTHR34039">
    <property type="entry name" value="UPF0102 PROTEIN YRAN"/>
    <property type="match status" value="1"/>
</dbReference>
<dbReference type="InterPro" id="IPR011335">
    <property type="entry name" value="Restrct_endonuc-II-like"/>
</dbReference>
<evidence type="ECO:0000313" key="4">
    <source>
        <dbReference type="Proteomes" id="UP001332931"/>
    </source>
</evidence>
<keyword evidence="4" id="KW-1185">Reference proteome</keyword>
<dbReference type="InterPro" id="IPR003509">
    <property type="entry name" value="UPF0102_YraN-like"/>
</dbReference>
<dbReference type="CDD" id="cd20736">
    <property type="entry name" value="PoNe_Nuclease"/>
    <property type="match status" value="1"/>
</dbReference>
<proteinExistence type="inferred from homology"/>
<comment type="similarity">
    <text evidence="1 2">Belongs to the UPF0102 family.</text>
</comment>
<accession>A0ABU7R9N6</accession>
<dbReference type="EMBL" id="JAZGJQ010000003">
    <property type="protein sequence ID" value="MEE6147265.1"/>
    <property type="molecule type" value="Genomic_DNA"/>
</dbReference>
<sequence>MAKTVPEVMEVLEGSKGVPGRRSRAGVRADPARKALPDVAAVGREDECEPLDFSVVPRDKPVSSYSTREVGLEGEAIAASYLVRRGYEVVDRNWRCVCGEADVVARDGDETVLVEVKTRVDRGGDPLAPELAVGVRKRKTYTRLALMYVSLHPEVTNVRFDVIAVTLRENRSALLRHLVGAYCWDEQ</sequence>
<evidence type="ECO:0000313" key="3">
    <source>
        <dbReference type="EMBL" id="MEE6147265.1"/>
    </source>
</evidence>
<dbReference type="Proteomes" id="UP001332931">
    <property type="component" value="Unassembled WGS sequence"/>
</dbReference>